<dbReference type="GO" id="GO:0003723">
    <property type="term" value="F:RNA binding"/>
    <property type="evidence" value="ECO:0007669"/>
    <property type="project" value="InterPro"/>
</dbReference>
<dbReference type="GO" id="GO:0043571">
    <property type="term" value="P:maintenance of CRISPR repeat elements"/>
    <property type="evidence" value="ECO:0007669"/>
    <property type="project" value="InterPro"/>
</dbReference>
<reference evidence="3" key="1">
    <citation type="submission" date="2018-05" db="EMBL/GenBank/DDBJ databases">
        <title>Leptospira yasudae sp. nov. and Leptospira stimsonii sp. nov., two pathogenic species of the genus Leptospira isolated from environmental sources.</title>
        <authorList>
            <person name="Casanovas-Massana A."/>
            <person name="Hamond C."/>
            <person name="Santos L.A."/>
            <person name="Hacker K.P."/>
            <person name="Balassiano I."/>
            <person name="Medeiros M.A."/>
            <person name="Reis M.G."/>
            <person name="Ko A.I."/>
            <person name="Wunder E.A."/>
        </authorList>
    </citation>
    <scope>NUCLEOTIDE SEQUENCE [LARGE SCALE GENOMIC DNA]</scope>
    <source>
        <strain evidence="3">AMB6-RJ</strain>
    </source>
</reference>
<proteinExistence type="predicted"/>
<evidence type="ECO:0000256" key="1">
    <source>
        <dbReference type="ARBA" id="ARBA00023118"/>
    </source>
</evidence>
<dbReference type="AlphaFoldDB" id="A0A8B3CP12"/>
<name>A0A8B3CP12_9LEPT</name>
<dbReference type="RefSeq" id="WP_118983643.1">
    <property type="nucleotide sequence ID" value="NZ_QHCS01000007.1"/>
</dbReference>
<dbReference type="EMBL" id="QHCS01000007">
    <property type="protein sequence ID" value="RHX83881.1"/>
    <property type="molecule type" value="Genomic_DNA"/>
</dbReference>
<comment type="caution">
    <text evidence="2">The sequence shown here is derived from an EMBL/GenBank/DDBJ whole genome shotgun (WGS) entry which is preliminary data.</text>
</comment>
<dbReference type="InterPro" id="IPR010147">
    <property type="entry name" value="CRISPR-assoc_prot_CasD"/>
</dbReference>
<dbReference type="Proteomes" id="UP000266669">
    <property type="component" value="Unassembled WGS sequence"/>
</dbReference>
<gene>
    <name evidence="2" type="primary">cas5e</name>
    <name evidence="2" type="ORF">DLM78_20605</name>
</gene>
<accession>A0A8B3CP12</accession>
<dbReference type="InterPro" id="IPR021124">
    <property type="entry name" value="CRISPR-assoc_prot_Cas5"/>
</dbReference>
<protein>
    <submittedName>
        <fullName evidence="2">Type I-E CRISPR-associated protein Cas5/CasD</fullName>
    </submittedName>
</protein>
<dbReference type="NCBIfam" id="TIGR02593">
    <property type="entry name" value="CRISPR_cas5"/>
    <property type="match status" value="1"/>
</dbReference>
<keyword evidence="1" id="KW-0051">Antiviral defense</keyword>
<dbReference type="InterPro" id="IPR013422">
    <property type="entry name" value="CRISPR-assoc_prot_Cas5_N"/>
</dbReference>
<organism evidence="2 3">
    <name type="scientific">Leptospira stimsonii</name>
    <dbReference type="NCBI Taxonomy" id="2202203"/>
    <lineage>
        <taxon>Bacteria</taxon>
        <taxon>Pseudomonadati</taxon>
        <taxon>Spirochaetota</taxon>
        <taxon>Spirochaetia</taxon>
        <taxon>Leptospirales</taxon>
        <taxon>Leptospiraceae</taxon>
        <taxon>Leptospira</taxon>
    </lineage>
</organism>
<evidence type="ECO:0000313" key="2">
    <source>
        <dbReference type="EMBL" id="RHX83881.1"/>
    </source>
</evidence>
<dbReference type="Gene3D" id="3.30.70.2660">
    <property type="match status" value="1"/>
</dbReference>
<dbReference type="Pfam" id="PF09704">
    <property type="entry name" value="Cas_Cas5d"/>
    <property type="match status" value="1"/>
</dbReference>
<dbReference type="NCBIfam" id="TIGR01868">
    <property type="entry name" value="casD_Cas5e"/>
    <property type="match status" value="1"/>
</dbReference>
<dbReference type="CDD" id="cd09645">
    <property type="entry name" value="Cas5_I-E"/>
    <property type="match status" value="1"/>
</dbReference>
<sequence>MKEYLIFRLYGPLSSWGDIATGENRHSFSYPSKSAITGFIATALGIKREEEEKHLELSDSINFGVKIWHRGTLLRDYHTIQTPPSKGKIIYSTRKDELREKVELNTILSSRDYYTDALYDVSIWKRKDSLLLNEIEEALKFPQFPLYLGRKSCVIASPLFQELVIAENLFVAFSTFEINLKEKFEKSKVPYFYNLTPFQNEITEYIWENESEAESHQILTRRDTVLSRKRWQFGERKEFYKSEKSVTLQ</sequence>
<evidence type="ECO:0000313" key="3">
    <source>
        <dbReference type="Proteomes" id="UP000266669"/>
    </source>
</evidence>
<dbReference type="GO" id="GO:0051607">
    <property type="term" value="P:defense response to virus"/>
    <property type="evidence" value="ECO:0007669"/>
    <property type="project" value="UniProtKB-KW"/>
</dbReference>